<name>A0ABS4JPM5_9FIRM</name>
<feature type="transmembrane region" description="Helical" evidence="13">
    <location>
        <begin position="53"/>
        <end position="75"/>
    </location>
</feature>
<feature type="transmembrane region" description="Helical" evidence="13">
    <location>
        <begin position="95"/>
        <end position="115"/>
    </location>
</feature>
<dbReference type="PANTHER" id="PTHR30365">
    <property type="entry name" value="CYTOCHROME D UBIQUINOL OXIDASE"/>
    <property type="match status" value="1"/>
</dbReference>
<keyword evidence="6 13" id="KW-0349">Heme</keyword>
<keyword evidence="5" id="KW-0997">Cell inner membrane</keyword>
<evidence type="ECO:0000256" key="11">
    <source>
        <dbReference type="ARBA" id="ARBA00023004"/>
    </source>
</evidence>
<feature type="transmembrane region" description="Helical" evidence="13">
    <location>
        <begin position="320"/>
        <end position="341"/>
    </location>
</feature>
<evidence type="ECO:0000256" key="2">
    <source>
        <dbReference type="ARBA" id="ARBA00009819"/>
    </source>
</evidence>
<gene>
    <name evidence="14" type="ORF">J2Z79_000872</name>
</gene>
<keyword evidence="3 13" id="KW-0813">Transport</keyword>
<organism evidence="14 15">
    <name type="scientific">Symbiobacterium terraclitae</name>
    <dbReference type="NCBI Taxonomy" id="557451"/>
    <lineage>
        <taxon>Bacteria</taxon>
        <taxon>Bacillati</taxon>
        <taxon>Bacillota</taxon>
        <taxon>Clostridia</taxon>
        <taxon>Eubacteriales</taxon>
        <taxon>Symbiobacteriaceae</taxon>
        <taxon>Symbiobacterium</taxon>
    </lineage>
</organism>
<evidence type="ECO:0000256" key="5">
    <source>
        <dbReference type="ARBA" id="ARBA00022519"/>
    </source>
</evidence>
<keyword evidence="9 13" id="KW-0249">Electron transport</keyword>
<dbReference type="PANTHER" id="PTHR30365:SF0">
    <property type="entry name" value="CYTOCHROME BD-I UBIQUINOL OXIDASE SUBUNIT 1"/>
    <property type="match status" value="1"/>
</dbReference>
<feature type="transmembrane region" description="Helical" evidence="13">
    <location>
        <begin position="353"/>
        <end position="376"/>
    </location>
</feature>
<comment type="similarity">
    <text evidence="2 13">Belongs to the cytochrome ubiquinol oxidase subunit 1 family.</text>
</comment>
<proteinExistence type="inferred from homology"/>
<keyword evidence="15" id="KW-1185">Reference proteome</keyword>
<dbReference type="EMBL" id="JAGGLG010000005">
    <property type="protein sequence ID" value="MBP2017489.1"/>
    <property type="molecule type" value="Genomic_DNA"/>
</dbReference>
<keyword evidence="7 13" id="KW-0812">Transmembrane</keyword>
<feature type="transmembrane region" description="Helical" evidence="13">
    <location>
        <begin position="127"/>
        <end position="150"/>
    </location>
</feature>
<keyword evidence="14" id="KW-0560">Oxidoreductase</keyword>
<feature type="transmembrane region" description="Helical" evidence="13">
    <location>
        <begin position="403"/>
        <end position="426"/>
    </location>
</feature>
<keyword evidence="4 13" id="KW-1003">Cell membrane</keyword>
<keyword evidence="8 13" id="KW-0479">Metal-binding</keyword>
<dbReference type="InterPro" id="IPR002585">
    <property type="entry name" value="Cyt-d_ubiquinol_oxidase_su_1"/>
</dbReference>
<evidence type="ECO:0000256" key="13">
    <source>
        <dbReference type="PIRNR" id="PIRNR006446"/>
    </source>
</evidence>
<evidence type="ECO:0000256" key="8">
    <source>
        <dbReference type="ARBA" id="ARBA00022723"/>
    </source>
</evidence>
<comment type="subcellular location">
    <subcellularLocation>
        <location evidence="1">Cell inner membrane</location>
        <topology evidence="1">Multi-pass membrane protein</topology>
    </subcellularLocation>
    <subcellularLocation>
        <location evidence="13">Cell membrane</location>
    </subcellularLocation>
</comment>
<keyword evidence="11 13" id="KW-0408">Iron</keyword>
<dbReference type="Pfam" id="PF01654">
    <property type="entry name" value="Cyt_bd_oxida_I"/>
    <property type="match status" value="1"/>
</dbReference>
<evidence type="ECO:0000313" key="15">
    <source>
        <dbReference type="Proteomes" id="UP001519289"/>
    </source>
</evidence>
<evidence type="ECO:0000256" key="1">
    <source>
        <dbReference type="ARBA" id="ARBA00004429"/>
    </source>
</evidence>
<accession>A0ABS4JPM5</accession>
<comment type="caution">
    <text evidence="14">The sequence shown here is derived from an EMBL/GenBank/DDBJ whole genome shotgun (WGS) entry which is preliminary data.</text>
</comment>
<protein>
    <submittedName>
        <fullName evidence="14">Cytochrome d ubiquinol oxidase subunit I</fullName>
        <ecNumber evidence="14">1.10.3.-</ecNumber>
    </submittedName>
</protein>
<dbReference type="EC" id="1.10.3.-" evidence="14"/>
<evidence type="ECO:0000256" key="10">
    <source>
        <dbReference type="ARBA" id="ARBA00022989"/>
    </source>
</evidence>
<evidence type="ECO:0000256" key="3">
    <source>
        <dbReference type="ARBA" id="ARBA00022448"/>
    </source>
</evidence>
<feature type="transmembrane region" description="Helical" evidence="13">
    <location>
        <begin position="178"/>
        <end position="205"/>
    </location>
</feature>
<dbReference type="GO" id="GO:0016491">
    <property type="term" value="F:oxidoreductase activity"/>
    <property type="evidence" value="ECO:0007669"/>
    <property type="project" value="UniProtKB-KW"/>
</dbReference>
<evidence type="ECO:0000256" key="4">
    <source>
        <dbReference type="ARBA" id="ARBA00022475"/>
    </source>
</evidence>
<feature type="transmembrane region" description="Helical" evidence="13">
    <location>
        <begin position="20"/>
        <end position="41"/>
    </location>
</feature>
<keyword evidence="12 13" id="KW-0472">Membrane</keyword>
<evidence type="ECO:0000256" key="12">
    <source>
        <dbReference type="ARBA" id="ARBA00023136"/>
    </source>
</evidence>
<evidence type="ECO:0000256" key="7">
    <source>
        <dbReference type="ARBA" id="ARBA00022692"/>
    </source>
</evidence>
<sequence>MGVTMLSRIQFALTVGFHFVFVPLSIGLILFTAIMETLYVRTGDPKYKTLTKFWGRLFTINFLLGVVTGVAMEFQFGTNWSRYSEFMGDIFGSPLAVEALMAFFLESTMLGIWIFGWNKLSKKMHLLAGWLVAIGTHLSAVWIIVANGFMQNPVGYVLRNNRAELVNFWEVLFNPYAWYTYVHTIFACYSVGAFFVLAVAAYHLLRRRNVDMMKASLRIATVFAIIATLGNAITGHFNGQNVALRQPTKFAAMEGVWEGGQGVGFPLFAIPDSANERNAVEVGVIPGLTSFMAFNSTDAHVPGLKDFPVDERPPVGLTFWSFRVMVGLGVLMLVLAALAWWHNRKGTLMERTTLLKFLLWSIPIPYIATNLGWMVAEVGRQPWTVYGLITTADSVSPVALADVVISLGLVVIFYAILVGLDIYLLVRYAKAGPEAMDERQAAVAD</sequence>
<evidence type="ECO:0000256" key="9">
    <source>
        <dbReference type="ARBA" id="ARBA00022982"/>
    </source>
</evidence>
<dbReference type="PIRSF" id="PIRSF006446">
    <property type="entry name" value="Cyt_quinol_oxidase_1"/>
    <property type="match status" value="1"/>
</dbReference>
<reference evidence="14 15" key="1">
    <citation type="submission" date="2021-03" db="EMBL/GenBank/DDBJ databases">
        <title>Genomic Encyclopedia of Type Strains, Phase IV (KMG-IV): sequencing the most valuable type-strain genomes for metagenomic binning, comparative biology and taxonomic classification.</title>
        <authorList>
            <person name="Goeker M."/>
        </authorList>
    </citation>
    <scope>NUCLEOTIDE SEQUENCE [LARGE SCALE GENOMIC DNA]</scope>
    <source>
        <strain evidence="14 15">DSM 27138</strain>
    </source>
</reference>
<dbReference type="Proteomes" id="UP001519289">
    <property type="component" value="Unassembled WGS sequence"/>
</dbReference>
<evidence type="ECO:0000313" key="14">
    <source>
        <dbReference type="EMBL" id="MBP2017489.1"/>
    </source>
</evidence>
<feature type="transmembrane region" description="Helical" evidence="13">
    <location>
        <begin position="217"/>
        <end position="237"/>
    </location>
</feature>
<evidence type="ECO:0000256" key="6">
    <source>
        <dbReference type="ARBA" id="ARBA00022617"/>
    </source>
</evidence>
<keyword evidence="10 13" id="KW-1133">Transmembrane helix</keyword>